<reference evidence="2" key="1">
    <citation type="journal article" date="2021" name="Proc. Natl. Acad. Sci. U.S.A.">
        <title>A Catalog of Tens of Thousands of Viruses from Human Metagenomes Reveals Hidden Associations with Chronic Diseases.</title>
        <authorList>
            <person name="Tisza M.J."/>
            <person name="Buck C.B."/>
        </authorList>
    </citation>
    <scope>NUCLEOTIDE SEQUENCE</scope>
    <source>
        <strain evidence="2">CtCXW4</strain>
    </source>
</reference>
<evidence type="ECO:0000313" key="2">
    <source>
        <dbReference type="EMBL" id="DAF65209.1"/>
    </source>
</evidence>
<dbReference type="EMBL" id="BK032876">
    <property type="protein sequence ID" value="DAF65209.1"/>
    <property type="molecule type" value="Genomic_DNA"/>
</dbReference>
<sequence length="1531" mass="172103">MKNVSNEFKNIIKSGGPFYAYASITLKNGKKLTLDSDNDFFISGNGYTEDGGDGFPLGSALSKSVTLVIDNTDERFSKYDFYYAQISLFTEVDIESRSYDARRDVKGEEILDVNGNTIMLTKSRIERLNEGTFTVLEPIAVGDTIELVGYDSMYKADADFTSKLSYPTTAGQLLREACSTCNIMLGSPKFNNDDFVIEQAPEKVTCREVIGYIAMLSVGNAVIQNGTLVIKSYDFSAISKITNRDDLVEDAGYSILMDYQSDPDISTDPVVITGIATTKKVENESTILIRGTDDYALEITNPLIEGHEDDAINLIGDVLIGVKLRGFSGEFFPDPTIEFMDLACVVDRKDKVYPTFITSLEFNYLGSSSFSCGIKDPERQKSTYYSEATKVYEKAKKEIKQNKTEFEAAVDNLNKTLESASGMYSTEVVQPDGSVISYIHDKPTVEESKNVIKVTSEAIGISSDGGKTYPYGLFLTGDLITRILYAIGINADYINSGSLTVKDKNGNITFYADTETGRVTINAESISITGKSVEDISNGIVDDFVTNIYKTDMDEIKNSVRNKIETWYQDTDPSVNWGVTVEKPWCDIDGNPILDVNGNEITLLFEELKSEHEGDLWKNLTTNDEYIYRSGHWMKMKVPDEVFDEIDGKAQVFINTPVPPYRVGDLWFDADTQEILTCVESRDTGKCVKSDWQKKTKYTDDSGLNSFIKFVYDPKIAELQSQIDGQIETWFYDHEPSLQNEPAVNWTTNEQRKEHEGDLFFWKSTGYSYRFLQDGAVWKWQIVQDTDISKALAAAEKAQDTADHKRRVFVVTPQPPYDIGDLWVQGETGDIMRCRVSKSNSAAYETSDWEKASKYTDDTRANEVQKELETVNKDLQNQIDGKIETYNQATDPSAEWTTDELKQKHIGDLWYNSKEETTQRWNGTAWSKLSDAEAKAAKNLAITKKRVFSVTPYTPYDKDDLWVQGTSGDLMRCVTSRQSGSYVASDWTKATKYTDDSAINNFIANTYKADLEDIKNQIDQKIETWFQPTDPSLGWTGKELQPLFDISGDEILDINGDTILITVESEKIDHEGDLWKNSKTGDEYIYRSGIWIEMPVPDSVFDEIDGKASIYIAQPVPPYNVGDVWFTGTDILTCVKGRDSGEYVESDWQKKNNYTDDTTVNDFIQNVYDPTVEDIQNQIDGKIDTYYFDYDPNNSNYPASEWTTASERQKHVGDLFFWESKGFTYRYMKVDTSFQWVRVKDADIESAMQKASTAQDTADGKRRVFTSTPQPPYDVGDLWTQGSTGDLMRCRTARATGNYTSSDWILATKYTDDTVANKALAEIKVLDGKIKLKVSSEDVESIIEQKADSIRMQAKSISWKSEGSSMSPTGYLKCSGAEIDGTIRSTDIIRTVYMTAGYNQYWYETNNVGIIGTNGLTGTNSGIRGLNFDLDDGGHYMTWASKDTPSSTSYAMKMTYARKSFSSFTANSINMGCNIDMHNYKLLNAKFGDGGITGTMNFVQRFKESDGTKQDYSGCYMTFKNGILVKAAWHS</sequence>
<protein>
    <submittedName>
        <fullName evidence="2">Tail protein</fullName>
    </submittedName>
</protein>
<feature type="coiled-coil region" evidence="1">
    <location>
        <begin position="385"/>
        <end position="416"/>
    </location>
</feature>
<accession>A0A8S5TPZ0</accession>
<name>A0A8S5TPZ0_9CAUD</name>
<keyword evidence="1" id="KW-0175">Coiled coil</keyword>
<proteinExistence type="predicted"/>
<organism evidence="2">
    <name type="scientific">Myoviridae sp. ctCXW4</name>
    <dbReference type="NCBI Taxonomy" id="2827669"/>
    <lineage>
        <taxon>Viruses</taxon>
        <taxon>Duplodnaviria</taxon>
        <taxon>Heunggongvirae</taxon>
        <taxon>Uroviricota</taxon>
        <taxon>Caudoviricetes</taxon>
    </lineage>
</organism>
<evidence type="ECO:0000256" key="1">
    <source>
        <dbReference type="SAM" id="Coils"/>
    </source>
</evidence>